<dbReference type="InterPro" id="IPR014017">
    <property type="entry name" value="DNA_helicase_UvrD-like_C"/>
</dbReference>
<dbReference type="PANTHER" id="PTHR21529:SF4">
    <property type="entry name" value="TPR AND ANKYRIN REPEAT-CONTAINING PROTEIN 1"/>
    <property type="match status" value="1"/>
</dbReference>
<keyword evidence="1 5" id="KW-0547">Nucleotide-binding</keyword>
<dbReference type="PROSITE" id="PS51198">
    <property type="entry name" value="UVRD_HELICASE_ATP_BIND"/>
    <property type="match status" value="1"/>
</dbReference>
<reference evidence="8 9" key="1">
    <citation type="journal article" date="2012" name="Science">
        <title>The Paleozoic origin of enzymatic lignin decomposition reconstructed from 31 fungal genomes.</title>
        <authorList>
            <person name="Floudas D."/>
            <person name="Binder M."/>
            <person name="Riley R."/>
            <person name="Barry K."/>
            <person name="Blanchette R.A."/>
            <person name="Henrissat B."/>
            <person name="Martinez A.T."/>
            <person name="Otillar R."/>
            <person name="Spatafora J.W."/>
            <person name="Yadav J.S."/>
            <person name="Aerts A."/>
            <person name="Benoit I."/>
            <person name="Boyd A."/>
            <person name="Carlson A."/>
            <person name="Copeland A."/>
            <person name="Coutinho P.M."/>
            <person name="de Vries R.P."/>
            <person name="Ferreira P."/>
            <person name="Findley K."/>
            <person name="Foster B."/>
            <person name="Gaskell J."/>
            <person name="Glotzer D."/>
            <person name="Gorecki P."/>
            <person name="Heitman J."/>
            <person name="Hesse C."/>
            <person name="Hori C."/>
            <person name="Igarashi K."/>
            <person name="Jurgens J.A."/>
            <person name="Kallen N."/>
            <person name="Kersten P."/>
            <person name="Kohler A."/>
            <person name="Kuees U."/>
            <person name="Kumar T.K.A."/>
            <person name="Kuo A."/>
            <person name="LaButti K."/>
            <person name="Larrondo L.F."/>
            <person name="Lindquist E."/>
            <person name="Ling A."/>
            <person name="Lombard V."/>
            <person name="Lucas S."/>
            <person name="Lundell T."/>
            <person name="Martin R."/>
            <person name="McLaughlin D.J."/>
            <person name="Morgenstern I."/>
            <person name="Morin E."/>
            <person name="Murat C."/>
            <person name="Nagy L.G."/>
            <person name="Nolan M."/>
            <person name="Ohm R.A."/>
            <person name="Patyshakuliyeva A."/>
            <person name="Rokas A."/>
            <person name="Ruiz-Duenas F.J."/>
            <person name="Sabat G."/>
            <person name="Salamov A."/>
            <person name="Samejima M."/>
            <person name="Schmutz J."/>
            <person name="Slot J.C."/>
            <person name="St John F."/>
            <person name="Stenlid J."/>
            <person name="Sun H."/>
            <person name="Sun S."/>
            <person name="Syed K."/>
            <person name="Tsang A."/>
            <person name="Wiebenga A."/>
            <person name="Young D."/>
            <person name="Pisabarro A."/>
            <person name="Eastwood D.C."/>
            <person name="Martin F."/>
            <person name="Cullen D."/>
            <person name="Grigoriev I.V."/>
            <person name="Hibbett D.S."/>
        </authorList>
    </citation>
    <scope>NUCLEOTIDE SEQUENCE [LARGE SCALE GENOMIC DNA]</scope>
    <source>
        <strain evidence="8 9">ATCC 11539</strain>
    </source>
</reference>
<organism evidence="8 9">
    <name type="scientific">Gloeophyllum trabeum (strain ATCC 11539 / FP-39264 / Madison 617)</name>
    <name type="common">Brown rot fungus</name>
    <dbReference type="NCBI Taxonomy" id="670483"/>
    <lineage>
        <taxon>Eukaryota</taxon>
        <taxon>Fungi</taxon>
        <taxon>Dikarya</taxon>
        <taxon>Basidiomycota</taxon>
        <taxon>Agaricomycotina</taxon>
        <taxon>Agaricomycetes</taxon>
        <taxon>Gloeophyllales</taxon>
        <taxon>Gloeophyllaceae</taxon>
        <taxon>Gloeophyllum</taxon>
    </lineage>
</organism>
<dbReference type="KEGG" id="gtr:GLOTRDRAFT_135727"/>
<evidence type="ECO:0000256" key="2">
    <source>
        <dbReference type="ARBA" id="ARBA00022801"/>
    </source>
</evidence>
<keyword evidence="4 5" id="KW-0067">ATP-binding</keyword>
<dbReference type="Gene3D" id="3.40.50.300">
    <property type="entry name" value="P-loop containing nucleotide triphosphate hydrolases"/>
    <property type="match status" value="2"/>
</dbReference>
<dbReference type="SUPFAM" id="SSF52540">
    <property type="entry name" value="P-loop containing nucleoside triphosphate hydrolases"/>
    <property type="match status" value="1"/>
</dbReference>
<feature type="region of interest" description="Disordered" evidence="6">
    <location>
        <begin position="576"/>
        <end position="597"/>
    </location>
</feature>
<dbReference type="Pfam" id="PF13361">
    <property type="entry name" value="UvrD_C"/>
    <property type="match status" value="1"/>
</dbReference>
<feature type="region of interest" description="Disordered" evidence="6">
    <location>
        <begin position="1981"/>
        <end position="2000"/>
    </location>
</feature>
<keyword evidence="2 5" id="KW-0378">Hydrolase</keyword>
<dbReference type="GO" id="GO:0005524">
    <property type="term" value="F:ATP binding"/>
    <property type="evidence" value="ECO:0007669"/>
    <property type="project" value="UniProtKB-UniRule"/>
</dbReference>
<dbReference type="InterPro" id="IPR039904">
    <property type="entry name" value="TRANK1"/>
</dbReference>
<feature type="region of interest" description="Disordered" evidence="6">
    <location>
        <begin position="165"/>
        <end position="186"/>
    </location>
</feature>
<dbReference type="InterPro" id="IPR014016">
    <property type="entry name" value="UvrD-like_ATP-bd"/>
</dbReference>
<dbReference type="eggNOG" id="ENOG502QQZC">
    <property type="taxonomic scope" value="Eukaryota"/>
</dbReference>
<dbReference type="RefSeq" id="XP_007861418.1">
    <property type="nucleotide sequence ID" value="XM_007863227.1"/>
</dbReference>
<feature type="domain" description="UvrD-like helicase ATP-binding" evidence="7">
    <location>
        <begin position="485"/>
        <end position="860"/>
    </location>
</feature>
<dbReference type="EMBL" id="KB469296">
    <property type="protein sequence ID" value="EPQ61193.1"/>
    <property type="molecule type" value="Genomic_DNA"/>
</dbReference>
<evidence type="ECO:0000256" key="5">
    <source>
        <dbReference type="PROSITE-ProRule" id="PRU00560"/>
    </source>
</evidence>
<dbReference type="GeneID" id="19303379"/>
<feature type="binding site" evidence="5">
    <location>
        <begin position="506"/>
        <end position="513"/>
    </location>
    <ligand>
        <name>ATP</name>
        <dbReference type="ChEBI" id="CHEBI:30616"/>
    </ligand>
</feature>
<protein>
    <recommendedName>
        <fullName evidence="7">UvrD-like helicase ATP-binding domain-containing protein</fullName>
    </recommendedName>
</protein>
<evidence type="ECO:0000256" key="1">
    <source>
        <dbReference type="ARBA" id="ARBA00022741"/>
    </source>
</evidence>
<dbReference type="InterPro" id="IPR027417">
    <property type="entry name" value="P-loop_NTPase"/>
</dbReference>
<dbReference type="Proteomes" id="UP000030669">
    <property type="component" value="Unassembled WGS sequence"/>
</dbReference>
<evidence type="ECO:0000313" key="8">
    <source>
        <dbReference type="EMBL" id="EPQ61193.1"/>
    </source>
</evidence>
<evidence type="ECO:0000256" key="3">
    <source>
        <dbReference type="ARBA" id="ARBA00022806"/>
    </source>
</evidence>
<keyword evidence="9" id="KW-1185">Reference proteome</keyword>
<evidence type="ECO:0000259" key="7">
    <source>
        <dbReference type="PROSITE" id="PS51198"/>
    </source>
</evidence>
<feature type="compositionally biased region" description="Basic residues" evidence="6">
    <location>
        <begin position="165"/>
        <end position="177"/>
    </location>
</feature>
<evidence type="ECO:0000256" key="4">
    <source>
        <dbReference type="ARBA" id="ARBA00022840"/>
    </source>
</evidence>
<evidence type="ECO:0000256" key="6">
    <source>
        <dbReference type="SAM" id="MobiDB-lite"/>
    </source>
</evidence>
<dbReference type="GO" id="GO:0004386">
    <property type="term" value="F:helicase activity"/>
    <property type="evidence" value="ECO:0007669"/>
    <property type="project" value="UniProtKB-UniRule"/>
</dbReference>
<dbReference type="Pfam" id="PF00580">
    <property type="entry name" value="UvrD-helicase"/>
    <property type="match status" value="1"/>
</dbReference>
<dbReference type="STRING" id="670483.S7QNU4"/>
<keyword evidence="3 5" id="KW-0347">Helicase</keyword>
<accession>S7QNU4</accession>
<dbReference type="OrthoDB" id="3156807at2759"/>
<proteinExistence type="predicted"/>
<dbReference type="PANTHER" id="PTHR21529">
    <property type="entry name" value="MAMMARY TURMOR VIRUS RECEPTOR HOMOLOG 1, 2 MTVR1, 2"/>
    <property type="match status" value="1"/>
</dbReference>
<evidence type="ECO:0000313" key="9">
    <source>
        <dbReference type="Proteomes" id="UP000030669"/>
    </source>
</evidence>
<gene>
    <name evidence="8" type="ORF">GLOTRDRAFT_135727</name>
</gene>
<dbReference type="OMA" id="VATIRTC"/>
<sequence>MKQRTSSTIGTYDILNTDLFKPESWAPDSIDATVEVLEGILDGKTIEPCMEALLSVPPLLHLFMSAVNDKLYSSLRGMLLDQFPTHSQGFEDSLSWKFVSTLSLSLVFIPYPSRDDTPIDLPQCRRAVELAGSILAALQTLNFVDNAEEEETNPDFQTNRFVRVKPKTQRQQKKTRQINRGPVDPTPFNNLGVAVPASPQLADKLAADIFHDLKGLLQYYLNVLRRPSLREHLKSIGVPGAPAQLQSASTSPVMNTEVANAEIASDDDAPAYPIIQPMKAALYFESAKGLGDWHILISTRANADIREARRKDSKTFRIIIKKIKELSNGHFSGDNQKRLTGPNLQVPIYEAKMSRDLRLVYQIDCIPEFDSDVERQVIKVFGVYTHAQMDDRLWDYVGHQLSSRGREYRRRCAFRNRPAVTGDNVYTPASFPPQEMLPQAQEEPTYRIPCEYLQEIHSLLVLEKFVTLSQALLNSILADRDVAHVFAVSPQEREVIEHPSSCYVIGRSGTGKTTTMLFKMLGIQRSWELSSTSLPKPRQIFVTRSRVLAGRVEEYFSKLMKSLAMASQTSRQLLELPESDPADQENPLVDPDEEDEWRSDLPKRFSLLGDDHFPLFLSFDQLCRMLEEDVGSFLPAPINEDRGRASAGRRKSLSIQTRNTPVTYEVFLESYWPHLPAFLTKGLDPSLVFSEIMGVIKGSEHTLHQSASCLDRQSYLSLSRRCHSTFASQRDRVYRLFESYQKRRQERRQTDTVDRTHHLLRSLGQNELLLAQQVDFLYVDEVQDNHLIDAYLLRSLCKNPHGLFWAGDSAQTISVGSSFRFDDLKAFLWRVEQMNTVLSADRQGQTQPRTFQLTTNYRSHGGIVRCAHSIVTLLTSFWPYSIDAMDEEKGVVDGLKPVFFGSWAKDTLRYEQFLFGDSKSRIEFGARQCILVRNEAAREALRAQVGEIGLILTLYESKGLEFDDVLLYKFFDDSALDVSQWRLVLNGASARHAIPVSAPLFDEVKHAGVCSELKFLYVAITRARNNLWIFDPSLKAEPMKVFWNSHDLIEIYSADMHLPQLAVASTPEEWSKSGRSLFENKRYFQAMHCFKRAGMVRETAVAHAFYLRDQARSESASRRHGAFNEAAEAFVYVAEAAGKDATKHAYYKIAAHCYLQGDDVEKAAQAFLSAKEYTSAAQGFRQAGMFNEAVAIIQNHRIENQAYQRILHAARLYYFQRRNHEEAVKLFPSSDESLDFMENYGFDDARASLLERMGRYAEAAELHLSEGRVADAIGTFLRERTDERAAHRAKQCLVDCLWQNLSFGRSNETEHSVAIPTKMLLQWAMQIDPAVVRRTNRDEVSVIFHYGAYCCNSPQIYMFKTIVSGDKAKLQQLGQRLHSDNDKASALLCFNHAFVSPTELRNASAPDVAQMLQNFLIYVHLIREFALHPDPVGCVSIKRLFGFLTPSKQEVFMPTGTFLHRSPDTRSAQFASLLAAANLAFAIDGQSAREYVVRSPYVASFRSLAGEAPEYYASLIHLLHFLDGSHAHSLSTGVFFVRHILLASIPIDVNVLFNLTERLCGSLVLCRNYQRSGTFHGICLPRNWILELSSSLETLCSKDASHLLTFVKAMTDLLMDCAVNSRSALLFEGRSISKLGMPMRGALVARLCICLLGDNLLDWNVRDQIHQTICSMRRLNPQLLALCNKYVIARSWSDLALALRYPSRAGATGQDELIQMHDLKKVSIVPRDPSNVRRVPFKTIKDIPYLITVGSHSKKARTSGVSLDTTGTSDQELSLSLPREDIQPDHIEESAEDHIGTDSAVPVLLHSEEQMRAAQIIQSSYRRFQRRQRSRSHPGLQGIRLRFWEECCKYSESIPETNRRYRHLYLGPLVHILVCLELVHSFASISKEKAKKKWKEAQHEDLEDAGELLTKINKLLKEAIGLQKLLQPSSGFHNARDSNNLAAQASKLDRLVHDIALLPSNITHQIRLDLELGLKGFAQAKHQPKKPLPRLQDDDSETCD</sequence>
<name>S7QNU4_GLOTA</name>
<dbReference type="GO" id="GO:0016787">
    <property type="term" value="F:hydrolase activity"/>
    <property type="evidence" value="ECO:0007669"/>
    <property type="project" value="UniProtKB-UniRule"/>
</dbReference>
<dbReference type="HOGENOM" id="CLU_001378_0_0_1"/>